<accession>A0A7N0V6P4</accession>
<dbReference type="Gramene" id="Kaladp0102s0002.1.v1.1">
    <property type="protein sequence ID" value="Kaladp0102s0002.1.v1.1.CDS.1"/>
    <property type="gene ID" value="Kaladp0102s0002.v1.1"/>
</dbReference>
<sequence length="135" mass="14756">MPTRLKYIHNIKQCNQSSKFEAYLAQMTRRVNRVACIFLFLLMSSLALHHACAARPLDEVQHPRQTSRDEKYKSLLANVLQRAPVPPSGPSPCTFIPGQGSGGSCPAAAAATLNGKNFAGRTFPTRKVAPTHTHS</sequence>
<evidence type="ECO:0000313" key="1">
    <source>
        <dbReference type="EnsemblPlants" id="Kaladp0102s0002.1.v1.1.CDS.1"/>
    </source>
</evidence>
<dbReference type="PANTHER" id="PTHR33592:SF10">
    <property type="entry name" value="TRANSMEMBRANE PROTEIN"/>
    <property type="match status" value="1"/>
</dbReference>
<organism evidence="1 2">
    <name type="scientific">Kalanchoe fedtschenkoi</name>
    <name type="common">Lavender scallops</name>
    <name type="synonym">South American air plant</name>
    <dbReference type="NCBI Taxonomy" id="63787"/>
    <lineage>
        <taxon>Eukaryota</taxon>
        <taxon>Viridiplantae</taxon>
        <taxon>Streptophyta</taxon>
        <taxon>Embryophyta</taxon>
        <taxon>Tracheophyta</taxon>
        <taxon>Spermatophyta</taxon>
        <taxon>Magnoliopsida</taxon>
        <taxon>eudicotyledons</taxon>
        <taxon>Gunneridae</taxon>
        <taxon>Pentapetalae</taxon>
        <taxon>Saxifragales</taxon>
        <taxon>Crassulaceae</taxon>
        <taxon>Kalanchoe</taxon>
    </lineage>
</organism>
<reference evidence="1" key="1">
    <citation type="submission" date="2021-01" db="UniProtKB">
        <authorList>
            <consortium name="EnsemblPlants"/>
        </authorList>
    </citation>
    <scope>IDENTIFICATION</scope>
</reference>
<evidence type="ECO:0000313" key="2">
    <source>
        <dbReference type="Proteomes" id="UP000594263"/>
    </source>
</evidence>
<proteinExistence type="predicted"/>
<dbReference type="EnsemblPlants" id="Kaladp0102s0002.1.v1.1">
    <property type="protein sequence ID" value="Kaladp0102s0002.1.v1.1.CDS.1"/>
    <property type="gene ID" value="Kaladp0102s0002.v1.1"/>
</dbReference>
<protein>
    <submittedName>
        <fullName evidence="1">Uncharacterized protein</fullName>
    </submittedName>
</protein>
<dbReference type="AlphaFoldDB" id="A0A7N0V6P4"/>
<name>A0A7N0V6P4_KALFE</name>
<dbReference type="Proteomes" id="UP000594263">
    <property type="component" value="Unplaced"/>
</dbReference>
<keyword evidence="2" id="KW-1185">Reference proteome</keyword>
<dbReference type="PANTHER" id="PTHR33592">
    <property type="entry name" value="TRANSMEMBRANE PROTEIN"/>
    <property type="match status" value="1"/>
</dbReference>